<sequence>MILLSTLLYIPKQVAFICCTLWLWLSSLFTLHILQNYNYLSSCTMDVKALFCSSPVQMHHLLLPFEITFFCSVERLENMFYMK</sequence>
<dbReference type="EMBL" id="JAFIRN010000012">
    <property type="protein sequence ID" value="KAG5838093.1"/>
    <property type="molecule type" value="Genomic_DNA"/>
</dbReference>
<evidence type="ECO:0000313" key="3">
    <source>
        <dbReference type="Proteomes" id="UP001044222"/>
    </source>
</evidence>
<dbReference type="Proteomes" id="UP001044222">
    <property type="component" value="Chromosome 12"/>
</dbReference>
<feature type="transmembrane region" description="Helical" evidence="1">
    <location>
        <begin position="14"/>
        <end position="34"/>
    </location>
</feature>
<protein>
    <submittedName>
        <fullName evidence="2">Uncharacterized protein</fullName>
    </submittedName>
</protein>
<dbReference type="AlphaFoldDB" id="A0A9D3RPH0"/>
<gene>
    <name evidence="2" type="ORF">ANANG_G00220130</name>
</gene>
<keyword evidence="1" id="KW-0812">Transmembrane</keyword>
<keyword evidence="1" id="KW-0472">Membrane</keyword>
<evidence type="ECO:0000256" key="1">
    <source>
        <dbReference type="SAM" id="Phobius"/>
    </source>
</evidence>
<keyword evidence="1" id="KW-1133">Transmembrane helix</keyword>
<comment type="caution">
    <text evidence="2">The sequence shown here is derived from an EMBL/GenBank/DDBJ whole genome shotgun (WGS) entry which is preliminary data.</text>
</comment>
<evidence type="ECO:0000313" key="2">
    <source>
        <dbReference type="EMBL" id="KAG5838093.1"/>
    </source>
</evidence>
<name>A0A9D3RPH0_ANGAN</name>
<organism evidence="2 3">
    <name type="scientific">Anguilla anguilla</name>
    <name type="common">European freshwater eel</name>
    <name type="synonym">Muraena anguilla</name>
    <dbReference type="NCBI Taxonomy" id="7936"/>
    <lineage>
        <taxon>Eukaryota</taxon>
        <taxon>Metazoa</taxon>
        <taxon>Chordata</taxon>
        <taxon>Craniata</taxon>
        <taxon>Vertebrata</taxon>
        <taxon>Euteleostomi</taxon>
        <taxon>Actinopterygii</taxon>
        <taxon>Neopterygii</taxon>
        <taxon>Teleostei</taxon>
        <taxon>Anguilliformes</taxon>
        <taxon>Anguillidae</taxon>
        <taxon>Anguilla</taxon>
    </lineage>
</organism>
<reference evidence="2" key="1">
    <citation type="submission" date="2021-01" db="EMBL/GenBank/DDBJ databases">
        <title>A chromosome-scale assembly of European eel, Anguilla anguilla.</title>
        <authorList>
            <person name="Henkel C."/>
            <person name="Jong-Raadsen S.A."/>
            <person name="Dufour S."/>
            <person name="Weltzien F.-A."/>
            <person name="Palstra A.P."/>
            <person name="Pelster B."/>
            <person name="Spaink H.P."/>
            <person name="Van Den Thillart G.E."/>
            <person name="Jansen H."/>
            <person name="Zahm M."/>
            <person name="Klopp C."/>
            <person name="Cedric C."/>
            <person name="Louis A."/>
            <person name="Berthelot C."/>
            <person name="Parey E."/>
            <person name="Roest Crollius H."/>
            <person name="Montfort J."/>
            <person name="Robinson-Rechavi M."/>
            <person name="Bucao C."/>
            <person name="Bouchez O."/>
            <person name="Gislard M."/>
            <person name="Lluch J."/>
            <person name="Milhes M."/>
            <person name="Lampietro C."/>
            <person name="Lopez Roques C."/>
            <person name="Donnadieu C."/>
            <person name="Braasch I."/>
            <person name="Desvignes T."/>
            <person name="Postlethwait J."/>
            <person name="Bobe J."/>
            <person name="Guiguen Y."/>
            <person name="Dirks R."/>
        </authorList>
    </citation>
    <scope>NUCLEOTIDE SEQUENCE</scope>
    <source>
        <strain evidence="2">Tag_6206</strain>
        <tissue evidence="2">Liver</tissue>
    </source>
</reference>
<proteinExistence type="predicted"/>
<keyword evidence="3" id="KW-1185">Reference proteome</keyword>
<accession>A0A9D3RPH0</accession>